<organism evidence="2 3">
    <name type="scientific">Thiomonas delicata</name>
    <name type="common">Thiomonas cuprina</name>
    <dbReference type="NCBI Taxonomy" id="364030"/>
    <lineage>
        <taxon>Bacteria</taxon>
        <taxon>Pseudomonadati</taxon>
        <taxon>Pseudomonadota</taxon>
        <taxon>Betaproteobacteria</taxon>
        <taxon>Burkholderiales</taxon>
        <taxon>Thiomonas</taxon>
    </lineage>
</organism>
<accession>A0A238D007</accession>
<keyword evidence="1" id="KW-0472">Membrane</keyword>
<dbReference type="RefSeq" id="WP_094159104.1">
    <property type="nucleotide sequence ID" value="NZ_LT592170.1"/>
</dbReference>
<sequence length="265" mass="29009">MSRAKSVFYGAISGILTVAGSVVTLEGVRLTIAGHVDDGVKALAAGLVLLLAASVDRFESLKGLSMEVKMRKTIDEAEVLIERLRGLSALTGKTLVSLGARVGRWDSALSPRESYALACEVRQTLEDAGVDQAAIRSAITPWAHVMLFDLAGLATNAIHGELNELLKHRMPSAARDDEERARLTQALELRDTLRINCQPGDPLTTFPQRLRSNLERAMPLLPGDATIALRERLTPWLEQMDYTAKNLDLRDPEQWFAGLMGSRPQ</sequence>
<keyword evidence="1" id="KW-0812">Transmembrane</keyword>
<proteinExistence type="predicted"/>
<protein>
    <submittedName>
        <fullName evidence="2">Uncharacterized protein</fullName>
    </submittedName>
</protein>
<evidence type="ECO:0000256" key="1">
    <source>
        <dbReference type="SAM" id="Phobius"/>
    </source>
</evidence>
<evidence type="ECO:0000313" key="3">
    <source>
        <dbReference type="Proteomes" id="UP000214566"/>
    </source>
</evidence>
<gene>
    <name evidence="2" type="ORF">THIARS_40212</name>
</gene>
<dbReference type="OrthoDB" id="9793819at2"/>
<dbReference type="AlphaFoldDB" id="A0A238D007"/>
<feature type="transmembrane region" description="Helical" evidence="1">
    <location>
        <begin position="7"/>
        <end position="28"/>
    </location>
</feature>
<keyword evidence="3" id="KW-1185">Reference proteome</keyword>
<keyword evidence="1" id="KW-1133">Transmembrane helix</keyword>
<name>A0A238D007_THIDL</name>
<reference evidence="2 3" key="1">
    <citation type="submission" date="2016-06" db="EMBL/GenBank/DDBJ databases">
        <authorList>
            <person name="Kjaerup R.B."/>
            <person name="Dalgaard T.S."/>
            <person name="Juul-Madsen H.R."/>
        </authorList>
    </citation>
    <scope>NUCLEOTIDE SEQUENCE [LARGE SCALE GENOMIC DNA]</scope>
    <source>
        <strain evidence="2 3">DSM 16361</strain>
    </source>
</reference>
<dbReference type="EMBL" id="FLMQ01000034">
    <property type="protein sequence ID" value="SBP86583.1"/>
    <property type="molecule type" value="Genomic_DNA"/>
</dbReference>
<evidence type="ECO:0000313" key="2">
    <source>
        <dbReference type="EMBL" id="SBP86583.1"/>
    </source>
</evidence>
<dbReference type="Proteomes" id="UP000214566">
    <property type="component" value="Unassembled WGS sequence"/>
</dbReference>